<proteinExistence type="predicted"/>
<evidence type="ECO:0000256" key="1">
    <source>
        <dbReference type="SAM" id="MobiDB-lite"/>
    </source>
</evidence>
<gene>
    <name evidence="2" type="ORF">J2S57_000688</name>
</gene>
<name>A0ABT9NXQ6_9ACTN</name>
<feature type="region of interest" description="Disordered" evidence="1">
    <location>
        <begin position="1"/>
        <end position="63"/>
    </location>
</feature>
<evidence type="ECO:0000313" key="2">
    <source>
        <dbReference type="EMBL" id="MDP9824939.1"/>
    </source>
</evidence>
<evidence type="ECO:0000313" key="3">
    <source>
        <dbReference type="Proteomes" id="UP001235712"/>
    </source>
</evidence>
<sequence length="319" mass="32227">MGMGDEGDGPPEAAGSGRAGSGDAGPGAAVPGERDGVVRGQGPEQAPGPAAGTGPVPETARRSGAAGFRLRTPGAAVLAWASLVGTEAALVALYPVFFSGAGSGAGVPEPSRGSGLEAVKVGLEQVRTVDGTSTPPGGTPRPDRVNALDLDVRVRNVGEVAASVTDLAVRVIDVTEVPVCYLGIGGFESFSATYAVTVPEQAEAGDEIRVPVAQSVAAGSTDRFALTLGSELDIAAYSLEITALEGERRTRLDTVGVLVLPGAASMYRDNPGLEPVLDRDCAQEALTDLERVASSARSRSRALDSLIADLRTIAAGGRV</sequence>
<keyword evidence="3" id="KW-1185">Reference proteome</keyword>
<protein>
    <recommendedName>
        <fullName evidence="4">DUF11 domain-containing protein</fullName>
    </recommendedName>
</protein>
<evidence type="ECO:0008006" key="4">
    <source>
        <dbReference type="Google" id="ProtNLM"/>
    </source>
</evidence>
<dbReference type="RefSeq" id="WP_307238206.1">
    <property type="nucleotide sequence ID" value="NZ_JAUSQZ010000001.1"/>
</dbReference>
<dbReference type="EMBL" id="JAUSQZ010000001">
    <property type="protein sequence ID" value="MDP9824939.1"/>
    <property type="molecule type" value="Genomic_DNA"/>
</dbReference>
<comment type="caution">
    <text evidence="2">The sequence shown here is derived from an EMBL/GenBank/DDBJ whole genome shotgun (WGS) entry which is preliminary data.</text>
</comment>
<accession>A0ABT9NXQ6</accession>
<dbReference type="Proteomes" id="UP001235712">
    <property type="component" value="Unassembled WGS sequence"/>
</dbReference>
<feature type="compositionally biased region" description="Low complexity" evidence="1">
    <location>
        <begin position="40"/>
        <end position="58"/>
    </location>
</feature>
<reference evidence="2 3" key="1">
    <citation type="submission" date="2023-07" db="EMBL/GenBank/DDBJ databases">
        <title>Sequencing the genomes of 1000 actinobacteria strains.</title>
        <authorList>
            <person name="Klenk H.-P."/>
        </authorList>
    </citation>
    <scope>NUCLEOTIDE SEQUENCE [LARGE SCALE GENOMIC DNA]</scope>
    <source>
        <strain evidence="2 3">DSM 44388</strain>
    </source>
</reference>
<organism evidence="2 3">
    <name type="scientific">Kineosporia succinea</name>
    <dbReference type="NCBI Taxonomy" id="84632"/>
    <lineage>
        <taxon>Bacteria</taxon>
        <taxon>Bacillati</taxon>
        <taxon>Actinomycetota</taxon>
        <taxon>Actinomycetes</taxon>
        <taxon>Kineosporiales</taxon>
        <taxon>Kineosporiaceae</taxon>
        <taxon>Kineosporia</taxon>
    </lineage>
</organism>